<dbReference type="AlphaFoldDB" id="B8JBJ1"/>
<feature type="transmembrane region" description="Helical" evidence="1">
    <location>
        <begin position="12"/>
        <end position="30"/>
    </location>
</feature>
<proteinExistence type="predicted"/>
<name>B8JBJ1_ANAD2</name>
<protein>
    <submittedName>
        <fullName evidence="2">Uncharacterized protein</fullName>
    </submittedName>
</protein>
<keyword evidence="1" id="KW-1133">Transmembrane helix</keyword>
<evidence type="ECO:0000313" key="3">
    <source>
        <dbReference type="Proteomes" id="UP000007089"/>
    </source>
</evidence>
<keyword evidence="1" id="KW-0472">Membrane</keyword>
<evidence type="ECO:0000256" key="1">
    <source>
        <dbReference type="SAM" id="Phobius"/>
    </source>
</evidence>
<dbReference type="Proteomes" id="UP000007089">
    <property type="component" value="Chromosome"/>
</dbReference>
<dbReference type="EMBL" id="CP001359">
    <property type="protein sequence ID" value="ACL67599.1"/>
    <property type="molecule type" value="Genomic_DNA"/>
</dbReference>
<evidence type="ECO:0000313" key="2">
    <source>
        <dbReference type="EMBL" id="ACL67599.1"/>
    </source>
</evidence>
<gene>
    <name evidence="2" type="ordered locus">A2cp1_4282</name>
</gene>
<sequence>MPAAMGGMGRTELFLVVLLALAVVGVAWFLRTGAWKRGRIGIVAAAVLVGLLLLTRRVGWGELAVVLVLAGIPFFLLAPRRR</sequence>
<reference evidence="2" key="1">
    <citation type="submission" date="2009-01" db="EMBL/GenBank/DDBJ databases">
        <title>Complete sequence of Anaeromyxobacter dehalogenans 2CP-1.</title>
        <authorList>
            <consortium name="US DOE Joint Genome Institute"/>
            <person name="Lucas S."/>
            <person name="Copeland A."/>
            <person name="Lapidus A."/>
            <person name="Glavina del Rio T."/>
            <person name="Dalin E."/>
            <person name="Tice H."/>
            <person name="Bruce D."/>
            <person name="Goodwin L."/>
            <person name="Pitluck S."/>
            <person name="Saunders E."/>
            <person name="Brettin T."/>
            <person name="Detter J.C."/>
            <person name="Han C."/>
            <person name="Larimer F."/>
            <person name="Land M."/>
            <person name="Hauser L."/>
            <person name="Kyrpides N."/>
            <person name="Ovchinnikova G."/>
            <person name="Beliaev A.S."/>
            <person name="Richardson P."/>
        </authorList>
    </citation>
    <scope>NUCLEOTIDE SEQUENCE</scope>
    <source>
        <strain evidence="2">2CP-1</strain>
    </source>
</reference>
<organism evidence="2 3">
    <name type="scientific">Anaeromyxobacter dehalogenans (strain ATCC BAA-258 / DSM 21875 / 2CP-1)</name>
    <dbReference type="NCBI Taxonomy" id="455488"/>
    <lineage>
        <taxon>Bacteria</taxon>
        <taxon>Pseudomonadati</taxon>
        <taxon>Myxococcota</taxon>
        <taxon>Myxococcia</taxon>
        <taxon>Myxococcales</taxon>
        <taxon>Cystobacterineae</taxon>
        <taxon>Anaeromyxobacteraceae</taxon>
        <taxon>Anaeromyxobacter</taxon>
    </lineage>
</organism>
<feature type="transmembrane region" description="Helical" evidence="1">
    <location>
        <begin position="60"/>
        <end position="78"/>
    </location>
</feature>
<keyword evidence="3" id="KW-1185">Reference proteome</keyword>
<keyword evidence="1" id="KW-0812">Transmembrane</keyword>
<dbReference type="KEGG" id="acp:A2cp1_4282"/>
<dbReference type="HOGENOM" id="CLU_2550919_0_0_7"/>
<accession>B8JBJ1</accession>
<dbReference type="RefSeq" id="WP_015935303.1">
    <property type="nucleotide sequence ID" value="NC_011891.1"/>
</dbReference>